<comment type="cofactor">
    <cofactor evidence="1">
        <name>FAD</name>
        <dbReference type="ChEBI" id="CHEBI:57692"/>
    </cofactor>
</comment>
<proteinExistence type="predicted"/>
<dbReference type="Pfam" id="PF01494">
    <property type="entry name" value="FAD_binding_3"/>
    <property type="match status" value="1"/>
</dbReference>
<evidence type="ECO:0000256" key="5">
    <source>
        <dbReference type="ARBA" id="ARBA00023033"/>
    </source>
</evidence>
<evidence type="ECO:0000313" key="7">
    <source>
        <dbReference type="EMBL" id="BAT26967.1"/>
    </source>
</evidence>
<dbReference type="InterPro" id="IPR036188">
    <property type="entry name" value="FAD/NAD-bd_sf"/>
</dbReference>
<protein>
    <submittedName>
        <fullName evidence="7">Putative salicylate 1-monooxygenase</fullName>
    </submittedName>
</protein>
<dbReference type="PRINTS" id="PR00420">
    <property type="entry name" value="RNGMNOXGNASE"/>
</dbReference>
<name>A0A0P0YZE3_9HYPH</name>
<keyword evidence="4" id="KW-0560">Oxidoreductase</keyword>
<dbReference type="PANTHER" id="PTHR13789:SF318">
    <property type="entry name" value="GERANYLGERANYL DIPHOSPHATE REDUCTASE"/>
    <property type="match status" value="1"/>
</dbReference>
<dbReference type="InterPro" id="IPR050493">
    <property type="entry name" value="FAD-dep_Monooxygenase_BioMet"/>
</dbReference>
<accession>A0A0P0YZE3</accession>
<dbReference type="Gene3D" id="3.50.50.60">
    <property type="entry name" value="FAD/NAD(P)-binding domain"/>
    <property type="match status" value="1"/>
</dbReference>
<organism evidence="7">
    <name type="scientific">Aurantimonas coralicida</name>
    <dbReference type="NCBI Taxonomy" id="182270"/>
    <lineage>
        <taxon>Bacteria</taxon>
        <taxon>Pseudomonadati</taxon>
        <taxon>Pseudomonadota</taxon>
        <taxon>Alphaproteobacteria</taxon>
        <taxon>Hyphomicrobiales</taxon>
        <taxon>Aurantimonadaceae</taxon>
        <taxon>Aurantimonas</taxon>
    </lineage>
</organism>
<dbReference type="AlphaFoldDB" id="A0A0P0YZE3"/>
<dbReference type="SUPFAM" id="SSF51905">
    <property type="entry name" value="FAD/NAD(P)-binding domain"/>
    <property type="match status" value="1"/>
</dbReference>
<evidence type="ECO:0000256" key="4">
    <source>
        <dbReference type="ARBA" id="ARBA00023002"/>
    </source>
</evidence>
<evidence type="ECO:0000256" key="1">
    <source>
        <dbReference type="ARBA" id="ARBA00001974"/>
    </source>
</evidence>
<evidence type="ECO:0000256" key="2">
    <source>
        <dbReference type="ARBA" id="ARBA00022630"/>
    </source>
</evidence>
<keyword evidence="2" id="KW-0285">Flavoprotein</keyword>
<sequence length="370" mass="39226">MAGLTMALELARRDRPSIVVERAPRLEEVGAGLQLSPNALRVLARLGDLDDLKARGTVAETVTLHAARTGLSIASVPVSSADGTPYLSIHRADLQAWLVRAAAASSRIDLRLGLDIGAIARDGADLRVEAISSGGTEILQAPLVIAADGVNSPTALRLGLGGSTTTGALAWRGRVADGATMPPAGIEAWLGPRRHAVAYPIAGGRETNLVLIEPAGASADPADLPARFSKWDRRLGGLIASVDGFTAWPLKAVPGARPWRHLDDRLVLIGDAGHAMLPYAAQGAAMAIEDAAVLAAHLDRATDLSIALRGYETERRPRIDKVRSRVDFHRFVYHLPFPLSLGRNAVLASRSAASLAGDLAWLYDWRPPRD</sequence>
<feature type="domain" description="FAD-binding" evidence="6">
    <location>
        <begin position="2"/>
        <end position="322"/>
    </location>
</feature>
<dbReference type="GO" id="GO:0071949">
    <property type="term" value="F:FAD binding"/>
    <property type="evidence" value="ECO:0007669"/>
    <property type="project" value="InterPro"/>
</dbReference>
<dbReference type="EMBL" id="LC066374">
    <property type="protein sequence ID" value="BAT26967.1"/>
    <property type="molecule type" value="Genomic_DNA"/>
</dbReference>
<dbReference type="PANTHER" id="PTHR13789">
    <property type="entry name" value="MONOOXYGENASE"/>
    <property type="match status" value="1"/>
</dbReference>
<evidence type="ECO:0000256" key="3">
    <source>
        <dbReference type="ARBA" id="ARBA00022827"/>
    </source>
</evidence>
<dbReference type="InterPro" id="IPR002938">
    <property type="entry name" value="FAD-bd"/>
</dbReference>
<keyword evidence="5 7" id="KW-0503">Monooxygenase</keyword>
<reference evidence="7" key="1">
    <citation type="journal article" date="2015" name="Proc. Natl. Acad. Sci. U.S.A.">
        <title>Bacterial clade with the ribosomal RNA operon on a small plasmid rather than the chromosome.</title>
        <authorList>
            <person name="Anda M."/>
            <person name="Ohtsubo Y."/>
            <person name="Okubo T."/>
            <person name="Sugawara M."/>
            <person name="Nagata Y."/>
            <person name="Tsuda M."/>
            <person name="Minamisawa K."/>
            <person name="Mitsui H."/>
        </authorList>
    </citation>
    <scope>NUCLEOTIDE SEQUENCE</scope>
    <source>
        <strain evidence="7">DSM 14790</strain>
    </source>
</reference>
<dbReference type="GO" id="GO:0004497">
    <property type="term" value="F:monooxygenase activity"/>
    <property type="evidence" value="ECO:0007669"/>
    <property type="project" value="UniProtKB-KW"/>
</dbReference>
<evidence type="ECO:0000259" key="6">
    <source>
        <dbReference type="Pfam" id="PF01494"/>
    </source>
</evidence>
<keyword evidence="3" id="KW-0274">FAD</keyword>
<dbReference type="SUPFAM" id="SSF54373">
    <property type="entry name" value="FAD-linked reductases, C-terminal domain"/>
    <property type="match status" value="1"/>
</dbReference>